<protein>
    <submittedName>
        <fullName evidence="2">Uncharacterized protein</fullName>
    </submittedName>
</protein>
<dbReference type="EMBL" id="JAKJLQ010000006">
    <property type="protein sequence ID" value="MDF6101366.1"/>
    <property type="molecule type" value="Genomic_DNA"/>
</dbReference>
<keyword evidence="3" id="KW-1185">Reference proteome</keyword>
<feature type="region of interest" description="Disordered" evidence="1">
    <location>
        <begin position="273"/>
        <end position="295"/>
    </location>
</feature>
<organism evidence="2 3">
    <name type="scientific">Gordonia hongkongensis</name>
    <dbReference type="NCBI Taxonomy" id="1701090"/>
    <lineage>
        <taxon>Bacteria</taxon>
        <taxon>Bacillati</taxon>
        <taxon>Actinomycetota</taxon>
        <taxon>Actinomycetes</taxon>
        <taxon>Mycobacteriales</taxon>
        <taxon>Gordoniaceae</taxon>
        <taxon>Gordonia</taxon>
    </lineage>
</organism>
<dbReference type="RefSeq" id="WP_277243503.1">
    <property type="nucleotide sequence ID" value="NZ_JAKJLQ010000006.1"/>
</dbReference>
<proteinExistence type="predicted"/>
<name>A0ABT6BU21_9ACTN</name>
<evidence type="ECO:0000313" key="3">
    <source>
        <dbReference type="Proteomes" id="UP001152308"/>
    </source>
</evidence>
<gene>
    <name evidence="2" type="ORF">L2299_09900</name>
</gene>
<evidence type="ECO:0000256" key="1">
    <source>
        <dbReference type="SAM" id="MobiDB-lite"/>
    </source>
</evidence>
<sequence length="295" mass="33041">MVDAKKRPAGHLDLPFRTWIEYYQDALNLVHLTYDGLNSIDFRIELGDILRGFRLEVERGRDQVLRDALLVKSRDAHREIDADYPVLHAHTLLGLWGALERLIEDIFISSILYEPSLLAHEKLSRVKLPVDVILGSGEDRANAILAEFIRTIGADQKKGVGQFEALLKPVLLDGQVPRVVRDSVLLAQQIRHVWAHRGGVADAKFVESCSSRASVGDKLLIGSSEFHHLSDGIQMYGLVVLNRHFQNSGMPIRTTIVPGYEGIWDEIEMGGNDINAEEDAPRDAPEGPLFSNEPW</sequence>
<reference evidence="2" key="1">
    <citation type="journal article" date="2022" name="Data Brief">
        <title>Draft genome sequence data of Gordonia hongkongensis strain EUFUS-Z928 isolated from the octocoral Eunicea fusca.</title>
        <authorList>
            <person name="Sanchez-Suarez J."/>
            <person name="Diaz L."/>
            <person name="Melo-Bolivar J."/>
            <person name="Villamil L."/>
        </authorList>
    </citation>
    <scope>NUCLEOTIDE SEQUENCE</scope>
    <source>
        <strain evidence="2">EUFUS-Z928</strain>
    </source>
</reference>
<accession>A0ABT6BU21</accession>
<reference evidence="2" key="2">
    <citation type="submission" date="2022-01" db="EMBL/GenBank/DDBJ databases">
        <authorList>
            <person name="Sanchez-Suarez J."/>
            <person name="Villamil L."/>
            <person name="Diaz L.E."/>
        </authorList>
    </citation>
    <scope>NUCLEOTIDE SEQUENCE</scope>
    <source>
        <strain evidence="2">EUFUS-Z928</strain>
    </source>
</reference>
<comment type="caution">
    <text evidence="2">The sequence shown here is derived from an EMBL/GenBank/DDBJ whole genome shotgun (WGS) entry which is preliminary data.</text>
</comment>
<dbReference type="Proteomes" id="UP001152308">
    <property type="component" value="Unassembled WGS sequence"/>
</dbReference>
<evidence type="ECO:0000313" key="2">
    <source>
        <dbReference type="EMBL" id="MDF6101366.1"/>
    </source>
</evidence>